<organism evidence="1 2">
    <name type="scientific">Funneliformis geosporum</name>
    <dbReference type="NCBI Taxonomy" id="1117311"/>
    <lineage>
        <taxon>Eukaryota</taxon>
        <taxon>Fungi</taxon>
        <taxon>Fungi incertae sedis</taxon>
        <taxon>Mucoromycota</taxon>
        <taxon>Glomeromycotina</taxon>
        <taxon>Glomeromycetes</taxon>
        <taxon>Glomerales</taxon>
        <taxon>Glomeraceae</taxon>
        <taxon>Funneliformis</taxon>
    </lineage>
</organism>
<feature type="non-terminal residue" evidence="1">
    <location>
        <position position="305"/>
    </location>
</feature>
<dbReference type="EMBL" id="CAMKVN010009375">
    <property type="protein sequence ID" value="CAI2193309.1"/>
    <property type="molecule type" value="Genomic_DNA"/>
</dbReference>
<protein>
    <submittedName>
        <fullName evidence="1">15071_t:CDS:1</fullName>
    </submittedName>
</protein>
<evidence type="ECO:0000313" key="2">
    <source>
        <dbReference type="Proteomes" id="UP001153678"/>
    </source>
</evidence>
<dbReference type="AlphaFoldDB" id="A0A9W4X0M7"/>
<name>A0A9W4X0M7_9GLOM</name>
<sequence>MQFLYDELYIEIFKYVPTPINLLVSNRKWNNISQDPHVRAKWLIYKYGKAHALFHAVRLGKNFITVEMIQALVSKNAILSRYFIQRLLMHFGTYDENLIKLKVEYNVNQVDFDRLRALQKKTTSPWGSNISIPIFTKLITEEDLIKLGFQLTSYVIEEVLHLFEHRLNEIGDLLMNSFQVIQNLSQVNRKISKSDLASSCLIHAIKPERDLKKTDLLEFLNDIIDEPKNAMKKALDYHKVGFKFNAKSIKTTKEIRSLSVNSNIYYWILKSYGPKSEITQRCFDDIIESRIWVDLKLKDDTKIPE</sequence>
<comment type="caution">
    <text evidence="1">The sequence shown here is derived from an EMBL/GenBank/DDBJ whole genome shotgun (WGS) entry which is preliminary data.</text>
</comment>
<reference evidence="1" key="1">
    <citation type="submission" date="2022-08" db="EMBL/GenBank/DDBJ databases">
        <authorList>
            <person name="Kallberg Y."/>
            <person name="Tangrot J."/>
            <person name="Rosling A."/>
        </authorList>
    </citation>
    <scope>NUCLEOTIDE SEQUENCE</scope>
    <source>
        <strain evidence="1">Wild A</strain>
    </source>
</reference>
<dbReference type="OrthoDB" id="2305545at2759"/>
<proteinExistence type="predicted"/>
<gene>
    <name evidence="1" type="ORF">FWILDA_LOCUS16010</name>
</gene>
<keyword evidence="2" id="KW-1185">Reference proteome</keyword>
<accession>A0A9W4X0M7</accession>
<evidence type="ECO:0000313" key="1">
    <source>
        <dbReference type="EMBL" id="CAI2193309.1"/>
    </source>
</evidence>
<dbReference type="Proteomes" id="UP001153678">
    <property type="component" value="Unassembled WGS sequence"/>
</dbReference>